<dbReference type="PRINTS" id="PR01436">
    <property type="entry name" value="NADHDHGNASE2"/>
</dbReference>
<dbReference type="InterPro" id="IPR050175">
    <property type="entry name" value="Complex_I_Subunit_2"/>
</dbReference>
<feature type="transmembrane region" description="Helical" evidence="18">
    <location>
        <begin position="197"/>
        <end position="215"/>
    </location>
</feature>
<dbReference type="InterPro" id="IPR003917">
    <property type="entry name" value="NADH_UbQ_OxRdtase_chain2"/>
</dbReference>
<dbReference type="InterPro" id="IPR001750">
    <property type="entry name" value="ND/Mrp_TM"/>
</dbReference>
<feature type="domain" description="NADH:quinone oxidoreductase/Mrp antiporter transmembrane" evidence="19">
    <location>
        <begin position="23"/>
        <end position="280"/>
    </location>
</feature>
<comment type="function">
    <text evidence="1">Core subunit of the mitochondrial membrane respiratory chain NADH dehydrogenase (Complex I) that is believed to belong to the minimal assembly required for catalysis. Complex I functions in the transfer of electrons from NADH to the respiratory chain. The immediate electron acceptor for the enzyme is believed to be ubiquinone.</text>
</comment>
<comment type="subcellular location">
    <subcellularLocation>
        <location evidence="2 18">Mitochondrion inner membrane</location>
        <topology evidence="2 18">Multi-pass membrane protein</topology>
    </subcellularLocation>
</comment>
<comment type="similarity">
    <text evidence="3 18">Belongs to the complex I subunit 2 family.</text>
</comment>
<dbReference type="GO" id="GO:0008137">
    <property type="term" value="F:NADH dehydrogenase (ubiquinone) activity"/>
    <property type="evidence" value="ECO:0007669"/>
    <property type="project" value="UniProtKB-EC"/>
</dbReference>
<dbReference type="GO" id="GO:0005743">
    <property type="term" value="C:mitochondrial inner membrane"/>
    <property type="evidence" value="ECO:0007669"/>
    <property type="project" value="UniProtKB-SubCell"/>
</dbReference>
<comment type="catalytic activity">
    <reaction evidence="17 18">
        <text>a ubiquinone + NADH + 5 H(+)(in) = a ubiquinol + NAD(+) + 4 H(+)(out)</text>
        <dbReference type="Rhea" id="RHEA:29091"/>
        <dbReference type="Rhea" id="RHEA-COMP:9565"/>
        <dbReference type="Rhea" id="RHEA-COMP:9566"/>
        <dbReference type="ChEBI" id="CHEBI:15378"/>
        <dbReference type="ChEBI" id="CHEBI:16389"/>
        <dbReference type="ChEBI" id="CHEBI:17976"/>
        <dbReference type="ChEBI" id="CHEBI:57540"/>
        <dbReference type="ChEBI" id="CHEBI:57945"/>
        <dbReference type="EC" id="7.1.1.2"/>
    </reaction>
</comment>
<evidence type="ECO:0000256" key="8">
    <source>
        <dbReference type="ARBA" id="ARBA00022692"/>
    </source>
</evidence>
<evidence type="ECO:0000313" key="20">
    <source>
        <dbReference type="EMBL" id="QIV24614.1"/>
    </source>
</evidence>
<keyword evidence="12 18" id="KW-1133">Transmembrane helix</keyword>
<evidence type="ECO:0000256" key="7">
    <source>
        <dbReference type="ARBA" id="ARBA00022660"/>
    </source>
</evidence>
<evidence type="ECO:0000256" key="6">
    <source>
        <dbReference type="ARBA" id="ARBA00022448"/>
    </source>
</evidence>
<dbReference type="GO" id="GO:0006120">
    <property type="term" value="P:mitochondrial electron transport, NADH to ubiquinone"/>
    <property type="evidence" value="ECO:0007669"/>
    <property type="project" value="InterPro"/>
</dbReference>
<keyword evidence="13 18" id="KW-0520">NAD</keyword>
<reference evidence="20" key="1">
    <citation type="journal article" date="2020" name="Syst. Entomol.">
        <title>Museomics reveals extensive cryptic diversity of Australian prionine longhorn beetles with implications for their classification and conservation.</title>
        <authorList>
            <person name="Jin M."/>
            <person name="Zwick A."/>
            <person name="Slipinski A."/>
            <person name="Keyzer R."/>
            <person name="Pang H."/>
        </authorList>
    </citation>
    <scope>NUCLEOTIDE SEQUENCE</scope>
</reference>
<evidence type="ECO:0000256" key="13">
    <source>
        <dbReference type="ARBA" id="ARBA00023027"/>
    </source>
</evidence>
<evidence type="ECO:0000256" key="4">
    <source>
        <dbReference type="ARBA" id="ARBA00012944"/>
    </source>
</evidence>
<feature type="transmembrane region" description="Helical" evidence="18">
    <location>
        <begin position="7"/>
        <end position="33"/>
    </location>
</feature>
<evidence type="ECO:0000256" key="9">
    <source>
        <dbReference type="ARBA" id="ARBA00022792"/>
    </source>
</evidence>
<keyword evidence="16 18" id="KW-0472">Membrane</keyword>
<gene>
    <name evidence="20" type="primary">ND2</name>
</gene>
<feature type="transmembrane region" description="Helical" evidence="18">
    <location>
        <begin position="146"/>
        <end position="167"/>
    </location>
</feature>
<organism evidence="20">
    <name type="scientific">Papunya picta</name>
    <dbReference type="NCBI Taxonomy" id="2546579"/>
    <lineage>
        <taxon>Eukaryota</taxon>
        <taxon>Metazoa</taxon>
        <taxon>Ecdysozoa</taxon>
        <taxon>Arthropoda</taxon>
        <taxon>Hexapoda</taxon>
        <taxon>Insecta</taxon>
        <taxon>Pterygota</taxon>
        <taxon>Neoptera</taxon>
        <taxon>Endopterygota</taxon>
        <taxon>Coleoptera</taxon>
        <taxon>Polyphaga</taxon>
        <taxon>Cucujiformia</taxon>
        <taxon>Chrysomeloidea</taxon>
        <taxon>Cerambycidae</taxon>
        <taxon>Prioninae</taxon>
        <taxon>Prioninae incertae sedis</taxon>
        <taxon>Papunya</taxon>
    </lineage>
</organism>
<name>A0A6H0N1P3_9CUCU</name>
<evidence type="ECO:0000256" key="14">
    <source>
        <dbReference type="ARBA" id="ARBA00023075"/>
    </source>
</evidence>
<evidence type="ECO:0000259" key="19">
    <source>
        <dbReference type="Pfam" id="PF00361"/>
    </source>
</evidence>
<accession>A0A6H0N1P3</accession>
<dbReference type="Pfam" id="PF00361">
    <property type="entry name" value="Proton_antipo_M"/>
    <property type="match status" value="1"/>
</dbReference>
<dbReference type="PANTHER" id="PTHR46552">
    <property type="entry name" value="NADH-UBIQUINONE OXIDOREDUCTASE CHAIN 2"/>
    <property type="match status" value="1"/>
</dbReference>
<evidence type="ECO:0000256" key="10">
    <source>
        <dbReference type="ARBA" id="ARBA00022967"/>
    </source>
</evidence>
<feature type="transmembrane region" description="Helical" evidence="18">
    <location>
        <begin position="59"/>
        <end position="80"/>
    </location>
</feature>
<keyword evidence="8 18" id="KW-0812">Transmembrane</keyword>
<evidence type="ECO:0000256" key="1">
    <source>
        <dbReference type="ARBA" id="ARBA00003257"/>
    </source>
</evidence>
<keyword evidence="15 18" id="KW-0496">Mitochondrion</keyword>
<keyword evidence="6" id="KW-0813">Transport</keyword>
<proteinExistence type="inferred from homology"/>
<dbReference type="EMBL" id="MK614539">
    <property type="protein sequence ID" value="QIV24614.1"/>
    <property type="molecule type" value="Genomic_DNA"/>
</dbReference>
<evidence type="ECO:0000256" key="17">
    <source>
        <dbReference type="ARBA" id="ARBA00049551"/>
    </source>
</evidence>
<dbReference type="PANTHER" id="PTHR46552:SF1">
    <property type="entry name" value="NADH-UBIQUINONE OXIDOREDUCTASE CHAIN 2"/>
    <property type="match status" value="1"/>
</dbReference>
<evidence type="ECO:0000256" key="11">
    <source>
        <dbReference type="ARBA" id="ARBA00022982"/>
    </source>
</evidence>
<evidence type="ECO:0000256" key="16">
    <source>
        <dbReference type="ARBA" id="ARBA00023136"/>
    </source>
</evidence>
<feature type="transmembrane region" description="Helical" evidence="18">
    <location>
        <begin position="92"/>
        <end position="113"/>
    </location>
</feature>
<evidence type="ECO:0000256" key="15">
    <source>
        <dbReference type="ARBA" id="ARBA00023128"/>
    </source>
</evidence>
<feature type="transmembrane region" description="Helical" evidence="18">
    <location>
        <begin position="314"/>
        <end position="334"/>
    </location>
</feature>
<feature type="transmembrane region" description="Helical" evidence="18">
    <location>
        <begin position="274"/>
        <end position="294"/>
    </location>
</feature>
<keyword evidence="14 18" id="KW-0830">Ubiquinone</keyword>
<evidence type="ECO:0000256" key="2">
    <source>
        <dbReference type="ARBA" id="ARBA00004448"/>
    </source>
</evidence>
<evidence type="ECO:0000256" key="3">
    <source>
        <dbReference type="ARBA" id="ARBA00007012"/>
    </source>
</evidence>
<keyword evidence="7 18" id="KW-0679">Respiratory chain</keyword>
<feature type="transmembrane region" description="Helical" evidence="18">
    <location>
        <begin position="235"/>
        <end position="254"/>
    </location>
</feature>
<evidence type="ECO:0000256" key="12">
    <source>
        <dbReference type="ARBA" id="ARBA00022989"/>
    </source>
</evidence>
<geneLocation type="mitochondrion" evidence="20"/>
<evidence type="ECO:0000256" key="5">
    <source>
        <dbReference type="ARBA" id="ARBA00021008"/>
    </source>
</evidence>
<keyword evidence="10 18" id="KW-1278">Translocase</keyword>
<dbReference type="AlphaFoldDB" id="A0A6H0N1P3"/>
<dbReference type="EC" id="7.1.1.2" evidence="4 18"/>
<protein>
    <recommendedName>
        <fullName evidence="5 18">NADH-ubiquinone oxidoreductase chain 2</fullName>
        <ecNumber evidence="4 18">7.1.1.2</ecNumber>
    </recommendedName>
</protein>
<evidence type="ECO:0000256" key="18">
    <source>
        <dbReference type="RuleBase" id="RU003403"/>
    </source>
</evidence>
<keyword evidence="9 18" id="KW-0999">Mitochondrion inner membrane</keyword>
<keyword evidence="11 18" id="KW-0249">Electron transport</keyword>
<sequence>MYSSNKLLFSVMVILGTMIAIASQSWVSMWIGLEVNLLSMIPLLKANNNLYPAESAIKYFVTQALASAIILFSAMTSLNLSEFATQTFPLETLIIMNSALLTKVGAAPFHAWFPEVIEGLSWNTCLIMLTWQKIAPLILLIYNSKMTTFMCSVIIISAATGSILGINQTSMRKIMAYSSINHMSWMIASLLNSHSIWAIYFLSYTIMSANIITILKTLKIFYLSQMFSSMNHNKLIKFFFVMNFLALGGLPPFLGFFPKWLVINSLVQNNFLSLGLIMILFTLVTLFFYLRITFSTLVIKSTEPPIQLNKINKFSIYFSNIVALTGLIACTLIFNFL</sequence>
<comment type="function">
    <text evidence="18">Core subunit of the mitochondrial membrane respiratory chain NADH dehydrogenase (Complex I) which catalyzes electron transfer from NADH through the respiratory chain, using ubiquinone as an electron acceptor. Essential for the catalytic activity and assembly of complex I.</text>
</comment>